<comment type="caution">
    <text evidence="2">The sequence shown here is derived from an EMBL/GenBank/DDBJ whole genome shotgun (WGS) entry which is preliminary data.</text>
</comment>
<name>A0A0F9NFN4_9ZZZZ</name>
<organism evidence="2">
    <name type="scientific">marine sediment metagenome</name>
    <dbReference type="NCBI Taxonomy" id="412755"/>
    <lineage>
        <taxon>unclassified sequences</taxon>
        <taxon>metagenomes</taxon>
        <taxon>ecological metagenomes</taxon>
    </lineage>
</organism>
<keyword evidence="1" id="KW-0175">Coiled coil</keyword>
<feature type="coiled-coil region" evidence="1">
    <location>
        <begin position="23"/>
        <end position="61"/>
    </location>
</feature>
<protein>
    <submittedName>
        <fullName evidence="2">Uncharacterized protein</fullName>
    </submittedName>
</protein>
<reference evidence="2" key="1">
    <citation type="journal article" date="2015" name="Nature">
        <title>Complex archaea that bridge the gap between prokaryotes and eukaryotes.</title>
        <authorList>
            <person name="Spang A."/>
            <person name="Saw J.H."/>
            <person name="Jorgensen S.L."/>
            <person name="Zaremba-Niedzwiedzka K."/>
            <person name="Martijn J."/>
            <person name="Lind A.E."/>
            <person name="van Eijk R."/>
            <person name="Schleper C."/>
            <person name="Guy L."/>
            <person name="Ettema T.J."/>
        </authorList>
    </citation>
    <scope>NUCLEOTIDE SEQUENCE</scope>
</reference>
<dbReference type="EMBL" id="LAZR01007085">
    <property type="protein sequence ID" value="KKM87545.1"/>
    <property type="molecule type" value="Genomic_DNA"/>
</dbReference>
<sequence length="138" mass="16281">MDNVNAADFEEKLKELIPAKLQIKKINEELLRIIRDYDLLEKKLRAENAFLVNKILGLENKLSNLFNANMSNNDSLIKKFQDISKINTYRGIELRDQKKKIENLELKVSQFDKLEEKFNSYMDDLSESLHTLRDGKYK</sequence>
<dbReference type="AlphaFoldDB" id="A0A0F9NFN4"/>
<proteinExistence type="predicted"/>
<accession>A0A0F9NFN4</accession>
<gene>
    <name evidence="2" type="ORF">LCGC14_1267710</name>
</gene>
<evidence type="ECO:0000256" key="1">
    <source>
        <dbReference type="SAM" id="Coils"/>
    </source>
</evidence>
<evidence type="ECO:0000313" key="2">
    <source>
        <dbReference type="EMBL" id="KKM87545.1"/>
    </source>
</evidence>